<dbReference type="EMBL" id="JAPDDR010000006">
    <property type="protein sequence ID" value="MCW1914413.1"/>
    <property type="molecule type" value="Genomic_DNA"/>
</dbReference>
<feature type="signal peptide" evidence="2">
    <location>
        <begin position="1"/>
        <end position="29"/>
    </location>
</feature>
<organism evidence="3 4">
    <name type="scientific">Luteolibacter rhizosphaerae</name>
    <dbReference type="NCBI Taxonomy" id="2989719"/>
    <lineage>
        <taxon>Bacteria</taxon>
        <taxon>Pseudomonadati</taxon>
        <taxon>Verrucomicrobiota</taxon>
        <taxon>Verrucomicrobiia</taxon>
        <taxon>Verrucomicrobiales</taxon>
        <taxon>Verrucomicrobiaceae</taxon>
        <taxon>Luteolibacter</taxon>
    </lineage>
</organism>
<evidence type="ECO:0000313" key="4">
    <source>
        <dbReference type="Proteomes" id="UP001165653"/>
    </source>
</evidence>
<sequence length="73" mass="7403">MITKSILKLVSALATVCALSMCGTGYDRATLDTRPNEGAVAAEAASRSGSSPEGGSSSPSIGRVALPPEQPRR</sequence>
<evidence type="ECO:0008006" key="5">
    <source>
        <dbReference type="Google" id="ProtNLM"/>
    </source>
</evidence>
<dbReference type="RefSeq" id="WP_264513941.1">
    <property type="nucleotide sequence ID" value="NZ_JAPDDR010000006.1"/>
</dbReference>
<feature type="region of interest" description="Disordered" evidence="1">
    <location>
        <begin position="37"/>
        <end position="73"/>
    </location>
</feature>
<comment type="caution">
    <text evidence="3">The sequence shown here is derived from an EMBL/GenBank/DDBJ whole genome shotgun (WGS) entry which is preliminary data.</text>
</comment>
<keyword evidence="2" id="KW-0732">Signal</keyword>
<evidence type="ECO:0000313" key="3">
    <source>
        <dbReference type="EMBL" id="MCW1914413.1"/>
    </source>
</evidence>
<gene>
    <name evidence="3" type="ORF">OJ996_12565</name>
</gene>
<protein>
    <recommendedName>
        <fullName evidence="5">Lipoprotein</fullName>
    </recommendedName>
</protein>
<name>A0ABT3G3J2_9BACT</name>
<feature type="compositionally biased region" description="Low complexity" evidence="1">
    <location>
        <begin position="37"/>
        <end position="63"/>
    </location>
</feature>
<reference evidence="3" key="1">
    <citation type="submission" date="2022-10" db="EMBL/GenBank/DDBJ databases">
        <title>Luteolibacter sp. GHJ8, whole genome shotgun sequencing project.</title>
        <authorList>
            <person name="Zhao G."/>
            <person name="Shen L."/>
        </authorList>
    </citation>
    <scope>NUCLEOTIDE SEQUENCE</scope>
    <source>
        <strain evidence="3">GHJ8</strain>
    </source>
</reference>
<proteinExistence type="predicted"/>
<keyword evidence="4" id="KW-1185">Reference proteome</keyword>
<evidence type="ECO:0000256" key="1">
    <source>
        <dbReference type="SAM" id="MobiDB-lite"/>
    </source>
</evidence>
<feature type="chain" id="PRO_5046311113" description="Lipoprotein" evidence="2">
    <location>
        <begin position="30"/>
        <end position="73"/>
    </location>
</feature>
<dbReference type="Proteomes" id="UP001165653">
    <property type="component" value="Unassembled WGS sequence"/>
</dbReference>
<accession>A0ABT3G3J2</accession>
<evidence type="ECO:0000256" key="2">
    <source>
        <dbReference type="SAM" id="SignalP"/>
    </source>
</evidence>